<proteinExistence type="predicted"/>
<protein>
    <submittedName>
        <fullName evidence="7">Serine/threonine protein kinase</fullName>
    </submittedName>
</protein>
<dbReference type="InterPro" id="IPR008271">
    <property type="entry name" value="Ser/Thr_kinase_AS"/>
</dbReference>
<dbReference type="SUPFAM" id="SSF56112">
    <property type="entry name" value="Protein kinase-like (PK-like)"/>
    <property type="match status" value="1"/>
</dbReference>
<evidence type="ECO:0000259" key="6">
    <source>
        <dbReference type="PROSITE" id="PS50011"/>
    </source>
</evidence>
<dbReference type="OrthoDB" id="9801841at2"/>
<dbReference type="AlphaFoldDB" id="A0A4U1J201"/>
<dbReference type="Gene3D" id="3.30.200.20">
    <property type="entry name" value="Phosphorylase Kinase, domain 1"/>
    <property type="match status" value="1"/>
</dbReference>
<dbReference type="Pfam" id="PF00069">
    <property type="entry name" value="Pkinase"/>
    <property type="match status" value="1"/>
</dbReference>
<feature type="domain" description="Protein kinase" evidence="6">
    <location>
        <begin position="48"/>
        <end position="281"/>
    </location>
</feature>
<evidence type="ECO:0000256" key="4">
    <source>
        <dbReference type="ARBA" id="ARBA00022840"/>
    </source>
</evidence>
<dbReference type="InterPro" id="IPR000719">
    <property type="entry name" value="Prot_kinase_dom"/>
</dbReference>
<keyword evidence="7" id="KW-0723">Serine/threonine-protein kinase</keyword>
<dbReference type="PANTHER" id="PTHR43289:SF6">
    <property type="entry name" value="SERINE_THREONINE-PROTEIN KINASE NEKL-3"/>
    <property type="match status" value="1"/>
</dbReference>
<keyword evidence="1" id="KW-0808">Transferase</keyword>
<accession>A0A4U1J201</accession>
<dbReference type="CDD" id="cd14014">
    <property type="entry name" value="STKc_PknB_like"/>
    <property type="match status" value="1"/>
</dbReference>
<evidence type="ECO:0000256" key="5">
    <source>
        <dbReference type="PROSITE-ProRule" id="PRU10141"/>
    </source>
</evidence>
<dbReference type="Gene3D" id="1.10.510.10">
    <property type="entry name" value="Transferase(Phosphotransferase) domain 1"/>
    <property type="match status" value="1"/>
</dbReference>
<dbReference type="GO" id="GO:0004674">
    <property type="term" value="F:protein serine/threonine kinase activity"/>
    <property type="evidence" value="ECO:0007669"/>
    <property type="project" value="UniProtKB-KW"/>
</dbReference>
<dbReference type="InterPro" id="IPR011009">
    <property type="entry name" value="Kinase-like_dom_sf"/>
</dbReference>
<dbReference type="PROSITE" id="PS00107">
    <property type="entry name" value="PROTEIN_KINASE_ATP"/>
    <property type="match status" value="1"/>
</dbReference>
<reference evidence="7 8" key="1">
    <citation type="submission" date="2019-04" db="EMBL/GenBank/DDBJ databases">
        <authorList>
            <person name="Li Y."/>
            <person name="Wang J."/>
        </authorList>
    </citation>
    <scope>NUCLEOTIDE SEQUENCE [LARGE SCALE GENOMIC DNA]</scope>
    <source>
        <strain evidence="7 8">DSM 14668</strain>
    </source>
</reference>
<sequence>MTNDCALRDVDSATASESIDSFVRKVARAPAMQPPVSLEVGSVIDDTFRVERALGRGGMGIVFLARDIRLDRPVAIKVLRFADARAEKLMLREARVLARCAHPNVVTIYEAGTHAGQVFLAMEYVDAGTLRSWLNERSRTWQEILEKFLQAARGLAAAHKAGLVHHDFKPDNVLIGEDARVRVADFGLARVIAPQMDSEEHLGIGQSHVPAGTPTYASPEQRTGITDARSDQYSFCVALREGLDGVPRVPSRIRRIIARGLEEDPSRRWESMEVLATQLELARRSSARRLVALGISIAMAASLGFVALRPKALVVDPYAWTGSTYDGYDADLGATDERTCFLTGFSANLEGVDWTRPARAGIYEDPQSKRWGLEVDSARGGVVHVESACVDSITGYIGVKSWDSASSDPHPIQLAAVTPRRQCFFTEIAVVDGLESELDDVRVWHDGQNWWLGGSRASPGKLGLRAYAACMDIGRAFTSGSVEGQATPLKNGVPGQDLSPDAKVCFLSSVGGRFRSDELYDGAGIRYDKRTKKWQVYATKGKRVSYVCVK</sequence>
<evidence type="ECO:0000256" key="2">
    <source>
        <dbReference type="ARBA" id="ARBA00022741"/>
    </source>
</evidence>
<dbReference type="InterPro" id="IPR017441">
    <property type="entry name" value="Protein_kinase_ATP_BS"/>
</dbReference>
<dbReference type="GO" id="GO:0005524">
    <property type="term" value="F:ATP binding"/>
    <property type="evidence" value="ECO:0007669"/>
    <property type="project" value="UniProtKB-UniRule"/>
</dbReference>
<dbReference type="Proteomes" id="UP000309215">
    <property type="component" value="Unassembled WGS sequence"/>
</dbReference>
<comment type="caution">
    <text evidence="7">The sequence shown here is derived from an EMBL/GenBank/DDBJ whole genome shotgun (WGS) entry which is preliminary data.</text>
</comment>
<keyword evidence="2 5" id="KW-0547">Nucleotide-binding</keyword>
<evidence type="ECO:0000313" key="7">
    <source>
        <dbReference type="EMBL" id="TKD01027.1"/>
    </source>
</evidence>
<dbReference type="EMBL" id="SSMQ01000042">
    <property type="protein sequence ID" value="TKD01027.1"/>
    <property type="molecule type" value="Genomic_DNA"/>
</dbReference>
<keyword evidence="4 5" id="KW-0067">ATP-binding</keyword>
<dbReference type="PROSITE" id="PS00108">
    <property type="entry name" value="PROTEIN_KINASE_ST"/>
    <property type="match status" value="1"/>
</dbReference>
<evidence type="ECO:0000313" key="8">
    <source>
        <dbReference type="Proteomes" id="UP000309215"/>
    </source>
</evidence>
<dbReference type="PANTHER" id="PTHR43289">
    <property type="entry name" value="MITOGEN-ACTIVATED PROTEIN KINASE KINASE KINASE 20-RELATED"/>
    <property type="match status" value="1"/>
</dbReference>
<keyword evidence="3 7" id="KW-0418">Kinase</keyword>
<organism evidence="7 8">
    <name type="scientific">Polyangium fumosum</name>
    <dbReference type="NCBI Taxonomy" id="889272"/>
    <lineage>
        <taxon>Bacteria</taxon>
        <taxon>Pseudomonadati</taxon>
        <taxon>Myxococcota</taxon>
        <taxon>Polyangia</taxon>
        <taxon>Polyangiales</taxon>
        <taxon>Polyangiaceae</taxon>
        <taxon>Polyangium</taxon>
    </lineage>
</organism>
<keyword evidence="8" id="KW-1185">Reference proteome</keyword>
<name>A0A4U1J201_9BACT</name>
<evidence type="ECO:0000256" key="1">
    <source>
        <dbReference type="ARBA" id="ARBA00022679"/>
    </source>
</evidence>
<evidence type="ECO:0000256" key="3">
    <source>
        <dbReference type="ARBA" id="ARBA00022777"/>
    </source>
</evidence>
<feature type="binding site" evidence="5">
    <location>
        <position position="77"/>
    </location>
    <ligand>
        <name>ATP</name>
        <dbReference type="ChEBI" id="CHEBI:30616"/>
    </ligand>
</feature>
<gene>
    <name evidence="7" type="ORF">E8A74_32185</name>
</gene>
<dbReference type="PROSITE" id="PS50011">
    <property type="entry name" value="PROTEIN_KINASE_DOM"/>
    <property type="match status" value="1"/>
</dbReference>